<evidence type="ECO:0000256" key="1">
    <source>
        <dbReference type="ARBA" id="ARBA00011028"/>
    </source>
</evidence>
<dbReference type="PANTHER" id="PTHR42953:SF3">
    <property type="entry name" value="HIGH-AFFINITY ZINC UPTAKE SYSTEM PROTEIN ZNUA"/>
    <property type="match status" value="1"/>
</dbReference>
<evidence type="ECO:0000256" key="3">
    <source>
        <dbReference type="ARBA" id="ARBA00022729"/>
    </source>
</evidence>
<dbReference type="RefSeq" id="WP_093395769.1">
    <property type="nucleotide sequence ID" value="NZ_FOUU01000008.1"/>
</dbReference>
<dbReference type="EMBL" id="FOUU01000008">
    <property type="protein sequence ID" value="SFM97768.1"/>
    <property type="molecule type" value="Genomic_DNA"/>
</dbReference>
<accession>A0A1I4V9B4</accession>
<protein>
    <submittedName>
        <fullName evidence="4">Zinc transport system substrate-binding protein</fullName>
    </submittedName>
</protein>
<dbReference type="Pfam" id="PF01297">
    <property type="entry name" value="ZnuA"/>
    <property type="match status" value="1"/>
</dbReference>
<comment type="similarity">
    <text evidence="1">Belongs to the bacterial solute-binding protein 9 family.</text>
</comment>
<dbReference type="GO" id="GO:0046872">
    <property type="term" value="F:metal ion binding"/>
    <property type="evidence" value="ECO:0007669"/>
    <property type="project" value="InterPro"/>
</dbReference>
<dbReference type="AlphaFoldDB" id="A0A1I4V9B4"/>
<keyword evidence="2" id="KW-0813">Transport</keyword>
<dbReference type="Proteomes" id="UP000199611">
    <property type="component" value="Unassembled WGS sequence"/>
</dbReference>
<gene>
    <name evidence="4" type="ORF">SAMN05660836_02181</name>
</gene>
<reference evidence="4 5" key="1">
    <citation type="submission" date="2016-10" db="EMBL/GenBank/DDBJ databases">
        <authorList>
            <person name="de Groot N.N."/>
        </authorList>
    </citation>
    <scope>NUCLEOTIDE SEQUENCE [LARGE SCALE GENOMIC DNA]</scope>
    <source>
        <strain evidence="4 5">DSM 9990</strain>
    </source>
</reference>
<dbReference type="Gene3D" id="3.40.50.1980">
    <property type="entry name" value="Nitrogenase molybdenum iron protein domain"/>
    <property type="match status" value="2"/>
</dbReference>
<name>A0A1I4V9B4_9BACT</name>
<dbReference type="GO" id="GO:0030001">
    <property type="term" value="P:metal ion transport"/>
    <property type="evidence" value="ECO:0007669"/>
    <property type="project" value="InterPro"/>
</dbReference>
<dbReference type="InterPro" id="IPR006127">
    <property type="entry name" value="ZnuA-like"/>
</dbReference>
<dbReference type="SUPFAM" id="SSF53807">
    <property type="entry name" value="Helical backbone' metal receptor"/>
    <property type="match status" value="1"/>
</dbReference>
<dbReference type="STRING" id="39841.SAMN05660836_02181"/>
<proteinExistence type="inferred from homology"/>
<evidence type="ECO:0000313" key="5">
    <source>
        <dbReference type="Proteomes" id="UP000199611"/>
    </source>
</evidence>
<dbReference type="PANTHER" id="PTHR42953">
    <property type="entry name" value="HIGH-AFFINITY ZINC UPTAKE SYSTEM PROTEIN ZNUA-RELATED"/>
    <property type="match status" value="1"/>
</dbReference>
<sequence length="291" mass="32306">MQVLVSLACAVAIVLVTAQGVSAEPILKIAVSIPPQKYMVERIGGSLVEVVSLVPPGMDPHTYEPKPSDLSRIGSSSLFFAIGLLEFEKIWLPRISRMFPQLPIINLADDVGLMGIRQKDGSDPHLWLDPLIMLQMSRTVYRELRSSILSRTDETLSNPVDVLDEQYRRWVTEVIFLDGKISAILAPFRGKAFVVYHPAWGYFARAYGIRQIAVEQEGKGPGPSTLKEVAEAVKANNLKVIFVFGSPPPAEAERLSRLWNMRIEVLNPLAYNWCENLRRAAQLIARSLGGG</sequence>
<keyword evidence="5" id="KW-1185">Reference proteome</keyword>
<dbReference type="OrthoDB" id="9810636at2"/>
<organism evidence="4 5">
    <name type="scientific">Thermodesulforhabdus norvegica</name>
    <dbReference type="NCBI Taxonomy" id="39841"/>
    <lineage>
        <taxon>Bacteria</taxon>
        <taxon>Pseudomonadati</taxon>
        <taxon>Thermodesulfobacteriota</taxon>
        <taxon>Syntrophobacteria</taxon>
        <taxon>Syntrophobacterales</taxon>
        <taxon>Thermodesulforhabdaceae</taxon>
        <taxon>Thermodesulforhabdus</taxon>
    </lineage>
</organism>
<evidence type="ECO:0000313" key="4">
    <source>
        <dbReference type="EMBL" id="SFM97768.1"/>
    </source>
</evidence>
<keyword evidence="3" id="KW-0732">Signal</keyword>
<evidence type="ECO:0000256" key="2">
    <source>
        <dbReference type="ARBA" id="ARBA00022448"/>
    </source>
</evidence>
<dbReference type="InterPro" id="IPR050492">
    <property type="entry name" value="Bact_metal-bind_prot9"/>
</dbReference>